<organism evidence="1">
    <name type="scientific">Cucumis melo</name>
    <name type="common">Muskmelon</name>
    <dbReference type="NCBI Taxonomy" id="3656"/>
    <lineage>
        <taxon>Eukaryota</taxon>
        <taxon>Viridiplantae</taxon>
        <taxon>Streptophyta</taxon>
        <taxon>Embryophyta</taxon>
        <taxon>Tracheophyta</taxon>
        <taxon>Spermatophyta</taxon>
        <taxon>Magnoliopsida</taxon>
        <taxon>eudicotyledons</taxon>
        <taxon>Gunneridae</taxon>
        <taxon>Pentapetalae</taxon>
        <taxon>rosids</taxon>
        <taxon>fabids</taxon>
        <taxon>Cucurbitales</taxon>
        <taxon>Cucurbitaceae</taxon>
        <taxon>Benincaseae</taxon>
        <taxon>Cucumis</taxon>
    </lineage>
</organism>
<dbReference type="AlphaFoldDB" id="A0A9I9EKQ1"/>
<evidence type="ECO:0000313" key="1">
    <source>
        <dbReference type="EnsemblPlants" id="MELO3C034730.2.1"/>
    </source>
</evidence>
<sequence>MCQGKLFQHHIGKKVLPCREGTSKVPHCQCSPSVTIDGIENSFPNTILLTSFAMVLCRLGDPFPTRLDINDDARQHREILNFLQWMINYIH</sequence>
<name>A0A9I9EKQ1_CUCME</name>
<accession>A0A9I9EKQ1</accession>
<dbReference type="Gramene" id="MELO3C034730.2.1">
    <property type="protein sequence ID" value="MELO3C034730.2.1"/>
    <property type="gene ID" value="MELO3C034730.2"/>
</dbReference>
<proteinExistence type="predicted"/>
<protein>
    <submittedName>
        <fullName evidence="1">Uncharacterized protein</fullName>
    </submittedName>
</protein>
<dbReference type="EnsemblPlants" id="MELO3C034730.2.1">
    <property type="protein sequence ID" value="MELO3C034730.2.1"/>
    <property type="gene ID" value="MELO3C034730.2"/>
</dbReference>
<reference evidence="1" key="1">
    <citation type="submission" date="2023-03" db="UniProtKB">
        <authorList>
            <consortium name="EnsemblPlants"/>
        </authorList>
    </citation>
    <scope>IDENTIFICATION</scope>
</reference>